<evidence type="ECO:0000313" key="1">
    <source>
        <dbReference type="EMBL" id="RIJ46820.1"/>
    </source>
</evidence>
<reference evidence="1 2" key="1">
    <citation type="submission" date="2018-08" db="EMBL/GenBank/DDBJ databases">
        <title>Pallidiluteibacterium maritimus gen. nov., sp. nov., isolated from coastal sediment.</title>
        <authorList>
            <person name="Zhou L.Y."/>
        </authorList>
    </citation>
    <scope>NUCLEOTIDE SEQUENCE [LARGE SCALE GENOMIC DNA]</scope>
    <source>
        <strain evidence="1 2">XSD2</strain>
    </source>
</reference>
<dbReference type="InterPro" id="IPR003718">
    <property type="entry name" value="OsmC/Ohr_fam"/>
</dbReference>
<dbReference type="OrthoDB" id="1433018at2"/>
<evidence type="ECO:0000313" key="2">
    <source>
        <dbReference type="Proteomes" id="UP000265926"/>
    </source>
</evidence>
<accession>A0A399SSM0</accession>
<dbReference type="AlphaFoldDB" id="A0A399SSM0"/>
<dbReference type="SUPFAM" id="SSF82784">
    <property type="entry name" value="OsmC-like"/>
    <property type="match status" value="1"/>
</dbReference>
<dbReference type="Proteomes" id="UP000265926">
    <property type="component" value="Unassembled WGS sequence"/>
</dbReference>
<dbReference type="InterPro" id="IPR015946">
    <property type="entry name" value="KH_dom-like_a/b"/>
</dbReference>
<comment type="caution">
    <text evidence="1">The sequence shown here is derived from an EMBL/GenBank/DDBJ whole genome shotgun (WGS) entry which is preliminary data.</text>
</comment>
<protein>
    <submittedName>
        <fullName evidence="1">OsmC family peroxiredoxin</fullName>
    </submittedName>
</protein>
<dbReference type="EMBL" id="QWGR01000011">
    <property type="protein sequence ID" value="RIJ46820.1"/>
    <property type="molecule type" value="Genomic_DNA"/>
</dbReference>
<organism evidence="1 2">
    <name type="scientific">Maribellus luteus</name>
    <dbReference type="NCBI Taxonomy" id="2305463"/>
    <lineage>
        <taxon>Bacteria</taxon>
        <taxon>Pseudomonadati</taxon>
        <taxon>Bacteroidota</taxon>
        <taxon>Bacteroidia</taxon>
        <taxon>Marinilabiliales</taxon>
        <taxon>Prolixibacteraceae</taxon>
        <taxon>Maribellus</taxon>
    </lineage>
</organism>
<sequence length="184" mass="19725">METAVKTVNGFSTEGIMNTVAAIQGNPEVSKFELRATNTWISGGHNRSFVQGFYGACQEDTSRETPFVFDNDEPPVLLGENKGANPGEILLHGLLACMTTAMVLLAAGKGIEVAAVSSSIEGDVDVQGFLGMNPEIPKEFSQIRVKFNIEGASEEEKEQLLSFAKQSPVFNTLINPTDVQVAVS</sequence>
<dbReference type="PANTHER" id="PTHR35368:SF1">
    <property type="entry name" value="HYDROPEROXIDE REDUCTASE"/>
    <property type="match status" value="1"/>
</dbReference>
<dbReference type="PANTHER" id="PTHR35368">
    <property type="entry name" value="HYDROPEROXIDE REDUCTASE"/>
    <property type="match status" value="1"/>
</dbReference>
<gene>
    <name evidence="1" type="ORF">D1614_16790</name>
</gene>
<dbReference type="InterPro" id="IPR036102">
    <property type="entry name" value="OsmC/Ohrsf"/>
</dbReference>
<keyword evidence="2" id="KW-1185">Reference proteome</keyword>
<dbReference type="RefSeq" id="WP_119439136.1">
    <property type="nucleotide sequence ID" value="NZ_QWGR01000011.1"/>
</dbReference>
<name>A0A399SSM0_9BACT</name>
<dbReference type="Pfam" id="PF02566">
    <property type="entry name" value="OsmC"/>
    <property type="match status" value="1"/>
</dbReference>
<dbReference type="InterPro" id="IPR052924">
    <property type="entry name" value="OsmC/Ohr_hydroprdx_reductase"/>
</dbReference>
<proteinExistence type="predicted"/>
<dbReference type="Gene3D" id="3.30.300.20">
    <property type="match status" value="1"/>
</dbReference>